<dbReference type="Proteomes" id="UP001295684">
    <property type="component" value="Unassembled WGS sequence"/>
</dbReference>
<reference evidence="1" key="1">
    <citation type="submission" date="2023-07" db="EMBL/GenBank/DDBJ databases">
        <authorList>
            <consortium name="AG Swart"/>
            <person name="Singh M."/>
            <person name="Singh A."/>
            <person name="Seah K."/>
            <person name="Emmerich C."/>
        </authorList>
    </citation>
    <scope>NUCLEOTIDE SEQUENCE</scope>
    <source>
        <strain evidence="1">DP1</strain>
    </source>
</reference>
<gene>
    <name evidence="1" type="ORF">ECRASSUSDP1_LOCUS29446</name>
</gene>
<accession>A0AAD1YDL9</accession>
<keyword evidence="2" id="KW-1185">Reference proteome</keyword>
<dbReference type="AlphaFoldDB" id="A0AAD1YDL9"/>
<organism evidence="1 2">
    <name type="scientific">Euplotes crassus</name>
    <dbReference type="NCBI Taxonomy" id="5936"/>
    <lineage>
        <taxon>Eukaryota</taxon>
        <taxon>Sar</taxon>
        <taxon>Alveolata</taxon>
        <taxon>Ciliophora</taxon>
        <taxon>Intramacronucleata</taxon>
        <taxon>Spirotrichea</taxon>
        <taxon>Hypotrichia</taxon>
        <taxon>Euplotida</taxon>
        <taxon>Euplotidae</taxon>
        <taxon>Moneuplotes</taxon>
    </lineage>
</organism>
<name>A0AAD1YDL9_EUPCR</name>
<proteinExistence type="predicted"/>
<evidence type="ECO:0000313" key="2">
    <source>
        <dbReference type="Proteomes" id="UP001295684"/>
    </source>
</evidence>
<sequence length="59" mass="6982">MLKIIFPFDCNSLDYLKLCEIRWSLCSCSKILKYCASVSYITHRNRLKCKLRIAQPQIL</sequence>
<protein>
    <submittedName>
        <fullName evidence="1">Uncharacterized protein</fullName>
    </submittedName>
</protein>
<comment type="caution">
    <text evidence="1">The sequence shown here is derived from an EMBL/GenBank/DDBJ whole genome shotgun (WGS) entry which is preliminary data.</text>
</comment>
<dbReference type="EMBL" id="CAMPGE010030295">
    <property type="protein sequence ID" value="CAI2387812.1"/>
    <property type="molecule type" value="Genomic_DNA"/>
</dbReference>
<evidence type="ECO:0000313" key="1">
    <source>
        <dbReference type="EMBL" id="CAI2387812.1"/>
    </source>
</evidence>